<protein>
    <recommendedName>
        <fullName evidence="3">Acylneuraminate cytidylyltransferase</fullName>
    </recommendedName>
</protein>
<comment type="caution">
    <text evidence="1">The sequence shown here is derived from an EMBL/GenBank/DDBJ whole genome shotgun (WGS) entry which is preliminary data.</text>
</comment>
<evidence type="ECO:0000313" key="1">
    <source>
        <dbReference type="EMBL" id="GGJ11254.1"/>
    </source>
</evidence>
<reference evidence="1" key="1">
    <citation type="journal article" date="2014" name="Int. J. Syst. Evol. Microbiol.">
        <title>Complete genome sequence of Corynebacterium casei LMG S-19264T (=DSM 44701T), isolated from a smear-ripened cheese.</title>
        <authorList>
            <consortium name="US DOE Joint Genome Institute (JGI-PGF)"/>
            <person name="Walter F."/>
            <person name="Albersmeier A."/>
            <person name="Kalinowski J."/>
            <person name="Ruckert C."/>
        </authorList>
    </citation>
    <scope>NUCLEOTIDE SEQUENCE</scope>
    <source>
        <strain evidence="1">JCM 18487</strain>
    </source>
</reference>
<organism evidence="1 2">
    <name type="scientific">Alicyclobacillus cellulosilyticus</name>
    <dbReference type="NCBI Taxonomy" id="1003997"/>
    <lineage>
        <taxon>Bacteria</taxon>
        <taxon>Bacillati</taxon>
        <taxon>Bacillota</taxon>
        <taxon>Bacilli</taxon>
        <taxon>Bacillales</taxon>
        <taxon>Alicyclobacillaceae</taxon>
        <taxon>Alicyclobacillus</taxon>
    </lineage>
</organism>
<dbReference type="InterPro" id="IPR050793">
    <property type="entry name" value="CMP-NeuNAc_synthase"/>
</dbReference>
<dbReference type="InterPro" id="IPR029044">
    <property type="entry name" value="Nucleotide-diphossugar_trans"/>
</dbReference>
<evidence type="ECO:0000313" key="2">
    <source>
        <dbReference type="Proteomes" id="UP000637695"/>
    </source>
</evidence>
<dbReference type="PANTHER" id="PTHR21485">
    <property type="entry name" value="HAD SUPERFAMILY MEMBERS CMAS AND KDSC"/>
    <property type="match status" value="1"/>
</dbReference>
<name>A0A917KF87_9BACL</name>
<dbReference type="GO" id="GO:0008781">
    <property type="term" value="F:N-acylneuraminate cytidylyltransferase activity"/>
    <property type="evidence" value="ECO:0007669"/>
    <property type="project" value="TreeGrafter"/>
</dbReference>
<dbReference type="EMBL" id="BMOY01000037">
    <property type="protein sequence ID" value="GGJ11254.1"/>
    <property type="molecule type" value="Genomic_DNA"/>
</dbReference>
<sequence length="125" mass="14127">MVLQPTSPLRTAEDIDGCVRLCIERGGPACVSVTAVKQHPAWMFTLREGRLQPLLADGDTATRRQDLPPLWTLNGAVYVADVKWLLMSRTFLTRDTIAYPMPEERSVDIDDELDWFLAEALLQQK</sequence>
<dbReference type="PANTHER" id="PTHR21485:SF6">
    <property type="entry name" value="N-ACYLNEURAMINATE CYTIDYLYLTRANSFERASE-RELATED"/>
    <property type="match status" value="1"/>
</dbReference>
<dbReference type="AlphaFoldDB" id="A0A917KF87"/>
<gene>
    <name evidence="1" type="ORF">GCM10010885_20710</name>
</gene>
<dbReference type="Gene3D" id="3.90.550.10">
    <property type="entry name" value="Spore Coat Polysaccharide Biosynthesis Protein SpsA, Chain A"/>
    <property type="match status" value="1"/>
</dbReference>
<evidence type="ECO:0008006" key="3">
    <source>
        <dbReference type="Google" id="ProtNLM"/>
    </source>
</evidence>
<dbReference type="SUPFAM" id="SSF53448">
    <property type="entry name" value="Nucleotide-diphospho-sugar transferases"/>
    <property type="match status" value="1"/>
</dbReference>
<proteinExistence type="predicted"/>
<dbReference type="Proteomes" id="UP000637695">
    <property type="component" value="Unassembled WGS sequence"/>
</dbReference>
<reference evidence="1" key="2">
    <citation type="submission" date="2020-09" db="EMBL/GenBank/DDBJ databases">
        <authorList>
            <person name="Sun Q."/>
            <person name="Ohkuma M."/>
        </authorList>
    </citation>
    <scope>NUCLEOTIDE SEQUENCE</scope>
    <source>
        <strain evidence="1">JCM 18487</strain>
    </source>
</reference>
<keyword evidence="2" id="KW-1185">Reference proteome</keyword>
<accession>A0A917KF87</accession>